<gene>
    <name evidence="2" type="ORF">TVY486_0501530</name>
</gene>
<protein>
    <recommendedName>
        <fullName evidence="3">RNA-binding protein</fullName>
    </recommendedName>
</protein>
<dbReference type="VEuPathDB" id="TriTrypDB:TvY486_0501530"/>
<dbReference type="InterPro" id="IPR012677">
    <property type="entry name" value="Nucleotide-bd_a/b_plait_sf"/>
</dbReference>
<proteinExistence type="predicted"/>
<feature type="compositionally biased region" description="Polar residues" evidence="1">
    <location>
        <begin position="109"/>
        <end position="124"/>
    </location>
</feature>
<organism evidence="2">
    <name type="scientific">Trypanosoma vivax (strain Y486)</name>
    <dbReference type="NCBI Taxonomy" id="1055687"/>
    <lineage>
        <taxon>Eukaryota</taxon>
        <taxon>Discoba</taxon>
        <taxon>Euglenozoa</taxon>
        <taxon>Kinetoplastea</taxon>
        <taxon>Metakinetoplastina</taxon>
        <taxon>Trypanosomatida</taxon>
        <taxon>Trypanosomatidae</taxon>
        <taxon>Trypanosoma</taxon>
        <taxon>Duttonella</taxon>
    </lineage>
</organism>
<sequence length="395" mass="42049">HQEEERGCRGGADDDIVSRLNDQLGKVSERIALADSVARQQAASLSLLQRQQLVLGQRIAALEEETARVQQKIAETTRIASDVALQHHNVDMLVRQIEKFVLRHVPASFGSSATPRESGTGSTVSERDGEQDTSQGEGVPSKSIHSGSKAPPAEVDVVITSSASASSVEIQFADICRRLEALQARVEQLTATKLVIDSVSSGVQGQQSKMADAVSHVAAEAAGSIGNVRGKPSQAKALAALLRNTGAFPFKDSSGVTRISSQKVLVRGLPASIGAAEVRDLFSRVGVVVSCVVRPATKTAPKEQTRASRYRSEQVDMGNGSGEKLLPPATRPADSRDKYERAFEVVFRATEQAVRAVLELDGYSMVGGHVLAVEPAVSADILAAVRQLEEDTLDQ</sequence>
<feature type="non-terminal residue" evidence="2">
    <location>
        <position position="1"/>
    </location>
</feature>
<dbReference type="EMBL" id="HE573021">
    <property type="protein sequence ID" value="CCC47944.1"/>
    <property type="molecule type" value="Genomic_DNA"/>
</dbReference>
<evidence type="ECO:0008006" key="3">
    <source>
        <dbReference type="Google" id="ProtNLM"/>
    </source>
</evidence>
<dbReference type="InterPro" id="IPR035979">
    <property type="entry name" value="RBD_domain_sf"/>
</dbReference>
<evidence type="ECO:0000256" key="1">
    <source>
        <dbReference type="SAM" id="MobiDB-lite"/>
    </source>
</evidence>
<evidence type="ECO:0000313" key="2">
    <source>
        <dbReference type="EMBL" id="CCC47944.1"/>
    </source>
</evidence>
<name>G0TVH8_TRYVY</name>
<dbReference type="Gene3D" id="3.30.70.330">
    <property type="match status" value="1"/>
</dbReference>
<feature type="compositionally biased region" description="Basic and acidic residues" evidence="1">
    <location>
        <begin position="300"/>
        <end position="314"/>
    </location>
</feature>
<reference evidence="2" key="1">
    <citation type="journal article" date="2012" name="Proc. Natl. Acad. Sci. U.S.A.">
        <title>Antigenic diversity is generated by distinct evolutionary mechanisms in African trypanosome species.</title>
        <authorList>
            <person name="Jackson A.P."/>
            <person name="Berry A."/>
            <person name="Aslett M."/>
            <person name="Allison H.C."/>
            <person name="Burton P."/>
            <person name="Vavrova-Anderson J."/>
            <person name="Brown R."/>
            <person name="Browne H."/>
            <person name="Corton N."/>
            <person name="Hauser H."/>
            <person name="Gamble J."/>
            <person name="Gilderthorp R."/>
            <person name="Marcello L."/>
            <person name="McQuillan J."/>
            <person name="Otto T.D."/>
            <person name="Quail M.A."/>
            <person name="Sanders M.J."/>
            <person name="van Tonder A."/>
            <person name="Ginger M.L."/>
            <person name="Field M.C."/>
            <person name="Barry J.D."/>
            <person name="Hertz-Fowler C."/>
            <person name="Berriman M."/>
        </authorList>
    </citation>
    <scope>NUCLEOTIDE SEQUENCE</scope>
    <source>
        <strain evidence="2">Y486</strain>
    </source>
</reference>
<dbReference type="SUPFAM" id="SSF54928">
    <property type="entry name" value="RNA-binding domain, RBD"/>
    <property type="match status" value="1"/>
</dbReference>
<dbReference type="GO" id="GO:0003676">
    <property type="term" value="F:nucleic acid binding"/>
    <property type="evidence" value="ECO:0007669"/>
    <property type="project" value="InterPro"/>
</dbReference>
<accession>G0TVH8</accession>
<feature type="region of interest" description="Disordered" evidence="1">
    <location>
        <begin position="298"/>
        <end position="334"/>
    </location>
</feature>
<dbReference type="AlphaFoldDB" id="G0TVH8"/>
<feature type="region of interest" description="Disordered" evidence="1">
    <location>
        <begin position="109"/>
        <end position="151"/>
    </location>
</feature>